<evidence type="ECO:0000259" key="10">
    <source>
        <dbReference type="PROSITE" id="PS50113"/>
    </source>
</evidence>
<keyword evidence="4" id="KW-0808">Transferase</keyword>
<dbReference type="RefSeq" id="WP_109019295.1">
    <property type="nucleotide sequence ID" value="NZ_AP025028.1"/>
</dbReference>
<dbReference type="InterPro" id="IPR013655">
    <property type="entry name" value="PAS_fold_3"/>
</dbReference>
<dbReference type="InterPro" id="IPR004358">
    <property type="entry name" value="Sig_transdc_His_kin-like_C"/>
</dbReference>
<dbReference type="InterPro" id="IPR003594">
    <property type="entry name" value="HATPase_dom"/>
</dbReference>
<dbReference type="PANTHER" id="PTHR43304">
    <property type="entry name" value="PHYTOCHROME-LIKE PROTEIN CPH1"/>
    <property type="match status" value="1"/>
</dbReference>
<evidence type="ECO:0000256" key="4">
    <source>
        <dbReference type="ARBA" id="ARBA00022679"/>
    </source>
</evidence>
<dbReference type="SMART" id="SM00091">
    <property type="entry name" value="PAS"/>
    <property type="match status" value="4"/>
</dbReference>
<dbReference type="PANTHER" id="PTHR43304:SF1">
    <property type="entry name" value="PAC DOMAIN-CONTAINING PROTEIN"/>
    <property type="match status" value="1"/>
</dbReference>
<dbReference type="EMBL" id="AP025028">
    <property type="protein sequence ID" value="BDA79292.1"/>
    <property type="molecule type" value="Genomic_DNA"/>
</dbReference>
<dbReference type="InterPro" id="IPR048437">
    <property type="entry name" value="MASE11"/>
</dbReference>
<keyword evidence="6" id="KW-0175">Coiled coil</keyword>
<evidence type="ECO:0000313" key="12">
    <source>
        <dbReference type="Proteomes" id="UP000245263"/>
    </source>
</evidence>
<evidence type="ECO:0000256" key="7">
    <source>
        <dbReference type="SAM" id="Phobius"/>
    </source>
</evidence>
<dbReference type="SMART" id="SM00086">
    <property type="entry name" value="PAC"/>
    <property type="match status" value="3"/>
</dbReference>
<dbReference type="InterPro" id="IPR013656">
    <property type="entry name" value="PAS_4"/>
</dbReference>
<dbReference type="PROSITE" id="PS50112">
    <property type="entry name" value="PAS"/>
    <property type="match status" value="2"/>
</dbReference>
<dbReference type="Pfam" id="PF08448">
    <property type="entry name" value="PAS_4"/>
    <property type="match status" value="1"/>
</dbReference>
<feature type="coiled-coil region" evidence="6">
    <location>
        <begin position="194"/>
        <end position="221"/>
    </location>
</feature>
<keyword evidence="7" id="KW-0812">Transmembrane</keyword>
<feature type="domain" description="PAS" evidence="9">
    <location>
        <begin position="211"/>
        <end position="281"/>
    </location>
</feature>
<feature type="transmembrane region" description="Helical" evidence="7">
    <location>
        <begin position="92"/>
        <end position="125"/>
    </location>
</feature>
<dbReference type="InterPro" id="IPR035965">
    <property type="entry name" value="PAS-like_dom_sf"/>
</dbReference>
<dbReference type="InterPro" id="IPR000014">
    <property type="entry name" value="PAS"/>
</dbReference>
<dbReference type="PROSITE" id="PS50109">
    <property type="entry name" value="HIS_KIN"/>
    <property type="match status" value="1"/>
</dbReference>
<dbReference type="SUPFAM" id="SSF55785">
    <property type="entry name" value="PYP-like sensor domain (PAS domain)"/>
    <property type="match status" value="4"/>
</dbReference>
<evidence type="ECO:0000256" key="6">
    <source>
        <dbReference type="SAM" id="Coils"/>
    </source>
</evidence>
<dbReference type="SUPFAM" id="SSF47384">
    <property type="entry name" value="Homodimeric domain of signal transducing histidine kinase"/>
    <property type="match status" value="1"/>
</dbReference>
<dbReference type="Pfam" id="PF20969">
    <property type="entry name" value="MASE11"/>
    <property type="match status" value="1"/>
</dbReference>
<dbReference type="InterPro" id="IPR052162">
    <property type="entry name" value="Sensor_kinase/Photoreceptor"/>
</dbReference>
<dbReference type="Proteomes" id="UP000245263">
    <property type="component" value="Chromosome 1"/>
</dbReference>
<dbReference type="Gene3D" id="3.30.450.20">
    <property type="entry name" value="PAS domain"/>
    <property type="match status" value="4"/>
</dbReference>
<dbReference type="SMART" id="SM00388">
    <property type="entry name" value="HisKA"/>
    <property type="match status" value="1"/>
</dbReference>
<evidence type="ECO:0000256" key="1">
    <source>
        <dbReference type="ARBA" id="ARBA00000085"/>
    </source>
</evidence>
<feature type="domain" description="Histidine kinase" evidence="8">
    <location>
        <begin position="740"/>
        <end position="954"/>
    </location>
</feature>
<dbReference type="InterPro" id="IPR003661">
    <property type="entry name" value="HisK_dim/P_dom"/>
</dbReference>
<dbReference type="Pfam" id="PF08447">
    <property type="entry name" value="PAS_3"/>
    <property type="match status" value="2"/>
</dbReference>
<dbReference type="PROSITE" id="PS50113">
    <property type="entry name" value="PAC"/>
    <property type="match status" value="3"/>
</dbReference>
<dbReference type="Gene3D" id="1.10.287.130">
    <property type="match status" value="1"/>
</dbReference>
<dbReference type="EC" id="2.7.13.3" evidence="2"/>
<dbReference type="InterPro" id="IPR005467">
    <property type="entry name" value="His_kinase_dom"/>
</dbReference>
<keyword evidence="3" id="KW-0597">Phosphoprotein</keyword>
<accession>A0ABN6KH25</accession>
<dbReference type="InterPro" id="IPR001610">
    <property type="entry name" value="PAC"/>
</dbReference>
<dbReference type="InterPro" id="IPR013767">
    <property type="entry name" value="PAS_fold"/>
</dbReference>
<organism evidence="11 12">
    <name type="scientific">Leptospira kobayashii</name>
    <dbReference type="NCBI Taxonomy" id="1917830"/>
    <lineage>
        <taxon>Bacteria</taxon>
        <taxon>Pseudomonadati</taxon>
        <taxon>Spirochaetota</taxon>
        <taxon>Spirochaetia</taxon>
        <taxon>Leptospirales</taxon>
        <taxon>Leptospiraceae</taxon>
        <taxon>Leptospira</taxon>
    </lineage>
</organism>
<evidence type="ECO:0000256" key="5">
    <source>
        <dbReference type="ARBA" id="ARBA00022777"/>
    </source>
</evidence>
<dbReference type="PRINTS" id="PR00344">
    <property type="entry name" value="BCTRLSENSOR"/>
</dbReference>
<dbReference type="InterPro" id="IPR036097">
    <property type="entry name" value="HisK_dim/P_sf"/>
</dbReference>
<dbReference type="Pfam" id="PF00512">
    <property type="entry name" value="HisKA"/>
    <property type="match status" value="1"/>
</dbReference>
<evidence type="ECO:0000313" key="11">
    <source>
        <dbReference type="EMBL" id="BDA79292.1"/>
    </source>
</evidence>
<dbReference type="Pfam" id="PF02518">
    <property type="entry name" value="HATPase_c"/>
    <property type="match status" value="1"/>
</dbReference>
<evidence type="ECO:0000256" key="2">
    <source>
        <dbReference type="ARBA" id="ARBA00012438"/>
    </source>
</evidence>
<protein>
    <recommendedName>
        <fullName evidence="2">histidine kinase</fullName>
        <ecNumber evidence="2">2.7.13.3</ecNumber>
    </recommendedName>
</protein>
<evidence type="ECO:0000256" key="3">
    <source>
        <dbReference type="ARBA" id="ARBA00022553"/>
    </source>
</evidence>
<keyword evidence="7" id="KW-1133">Transmembrane helix</keyword>
<dbReference type="SUPFAM" id="SSF55874">
    <property type="entry name" value="ATPase domain of HSP90 chaperone/DNA topoisomerase II/histidine kinase"/>
    <property type="match status" value="1"/>
</dbReference>
<reference evidence="11 12" key="1">
    <citation type="submission" date="2021-08" db="EMBL/GenBank/DDBJ databases">
        <title>Complete genome sequence of Leptospira kobayashii strain E30.</title>
        <authorList>
            <person name="Nakao R."/>
            <person name="Nakamura S."/>
            <person name="Masuzawa T."/>
            <person name="Koizumi N."/>
        </authorList>
    </citation>
    <scope>NUCLEOTIDE SEQUENCE [LARGE SCALE GENOMIC DNA]</scope>
    <source>
        <strain evidence="11 12">E30</strain>
    </source>
</reference>
<sequence>MNLWEKYKETVRKNCSGSAGTVLDLSGWRNRLFADLILYILPFSLIALIPGVSASLETGVPLIAFFDTIVVLFVVVIAFSKGLPVWLRKSFFILACYLLAIVLLYYLGIFGVGLLYLLAITMIAILIFPQWVSILTVGINALLCTVMGLLIHLRVLNSPITIPFAFETSVAVFSNLIFLSALFSVLVPMLFNGLQKIISEQNQLQKELAENEKRFRSLVENGTDAVAILTPDIKPIYISPSIKRVLGYTEEEFLQADLTTLVYPDDWSQLTDGIGRALVNPGIPLPGCTSRLLHKNGTWRWFESTVTNLIHEPSIAGIVDNFRDITEKKEAEELKEFERRDKEALINGTEDLIWSVNTDFQLIAANQSFINTIKNYAGITFKPGDYVLPEDAFPREFLTLWRGYYEQALAGEAFRKEIYAPKSEIGDESWSEVSFNPIYNNGEIIGLACYARDTTDRRIAEEKLKQSNEFLQKITENVPAAIYQFEMNSDGKMRFPFMSKGLLSILPELDIDAVKQDATSAFDRVHPDDLQSLVSSIQHSRQNLTDWNLEYRTLTKGGRTVWLRGASHPESKEGDSVVWYGYIMDITHRKQQEQELAEYNGKMISILNSIQDGFYSLDKDYIITYWNDEAEKLLGVKRETIIGKSIYELYNDEPSKKFFDQFEIATETGEPVRFQDYYDPHDRWYDISVFPSHEGLTVYFKNITNLKNTEMLLKTANSDLKHKNLELAISNRELEQFAYIASHDLQEPLRMVTSFLSKIEEKYKPLLDEKGRKYIFLAVDGATRMRQIILDLLEYSRAGKTTDNLIEINVNDLLVDISGLYRDVIEEKGAILKFGSLPKITGSKPAIHQLFRNLIGNSLKYAKKGVKPIIRIEATENPTHFQFTVSDNGIGIDPQFFEKIFVLFQRLHDKSEYSGTGIGLSICKKIVERHKGEIWVDSSENEGTIFNFTISKDLS</sequence>
<feature type="domain" description="PAC" evidence="10">
    <location>
        <begin position="547"/>
        <end position="598"/>
    </location>
</feature>
<feature type="transmembrane region" description="Helical" evidence="7">
    <location>
        <begin position="164"/>
        <end position="191"/>
    </location>
</feature>
<feature type="transmembrane region" description="Helical" evidence="7">
    <location>
        <begin position="131"/>
        <end position="152"/>
    </location>
</feature>
<evidence type="ECO:0000259" key="8">
    <source>
        <dbReference type="PROSITE" id="PS50109"/>
    </source>
</evidence>
<dbReference type="CDD" id="cd00130">
    <property type="entry name" value="PAS"/>
    <property type="match status" value="3"/>
</dbReference>
<dbReference type="InterPro" id="IPR036890">
    <property type="entry name" value="HATPase_C_sf"/>
</dbReference>
<gene>
    <name evidence="11" type="ORF">LPTSP3_g22220</name>
</gene>
<name>A0ABN6KH25_9LEPT</name>
<dbReference type="Gene3D" id="3.30.565.10">
    <property type="entry name" value="Histidine kinase-like ATPase, C-terminal domain"/>
    <property type="match status" value="1"/>
</dbReference>
<evidence type="ECO:0000259" key="9">
    <source>
        <dbReference type="PROSITE" id="PS50112"/>
    </source>
</evidence>
<feature type="transmembrane region" description="Helical" evidence="7">
    <location>
        <begin position="36"/>
        <end position="56"/>
    </location>
</feature>
<feature type="domain" description="PAC" evidence="10">
    <location>
        <begin position="414"/>
        <end position="466"/>
    </location>
</feature>
<dbReference type="CDD" id="cd00082">
    <property type="entry name" value="HisKA"/>
    <property type="match status" value="1"/>
</dbReference>
<feature type="domain" description="PAS" evidence="9">
    <location>
        <begin position="599"/>
        <end position="669"/>
    </location>
</feature>
<comment type="catalytic activity">
    <reaction evidence="1">
        <text>ATP + protein L-histidine = ADP + protein N-phospho-L-histidine.</text>
        <dbReference type="EC" id="2.7.13.3"/>
    </reaction>
</comment>
<feature type="transmembrane region" description="Helical" evidence="7">
    <location>
        <begin position="62"/>
        <end position="80"/>
    </location>
</feature>
<dbReference type="InterPro" id="IPR000700">
    <property type="entry name" value="PAS-assoc_C"/>
</dbReference>
<proteinExistence type="predicted"/>
<feature type="domain" description="PAC" evidence="10">
    <location>
        <begin position="286"/>
        <end position="337"/>
    </location>
</feature>
<keyword evidence="12" id="KW-1185">Reference proteome</keyword>
<dbReference type="SMART" id="SM00387">
    <property type="entry name" value="HATPase_c"/>
    <property type="match status" value="1"/>
</dbReference>
<dbReference type="Pfam" id="PF00989">
    <property type="entry name" value="PAS"/>
    <property type="match status" value="1"/>
</dbReference>
<keyword evidence="5" id="KW-0418">Kinase</keyword>
<dbReference type="NCBIfam" id="TIGR00229">
    <property type="entry name" value="sensory_box"/>
    <property type="match status" value="3"/>
</dbReference>
<keyword evidence="7" id="KW-0472">Membrane</keyword>